<evidence type="ECO:0000256" key="1">
    <source>
        <dbReference type="ARBA" id="ARBA00004651"/>
    </source>
</evidence>
<feature type="transmembrane region" description="Helical" evidence="5">
    <location>
        <begin position="144"/>
        <end position="165"/>
    </location>
</feature>
<keyword evidence="8" id="KW-1185">Reference proteome</keyword>
<evidence type="ECO:0000256" key="5">
    <source>
        <dbReference type="SAM" id="Phobius"/>
    </source>
</evidence>
<dbReference type="InterPro" id="IPR011701">
    <property type="entry name" value="MFS"/>
</dbReference>
<dbReference type="GO" id="GO:0005886">
    <property type="term" value="C:plasma membrane"/>
    <property type="evidence" value="ECO:0007669"/>
    <property type="project" value="UniProtKB-SubCell"/>
</dbReference>
<feature type="transmembrane region" description="Helical" evidence="5">
    <location>
        <begin position="14"/>
        <end position="32"/>
    </location>
</feature>
<protein>
    <submittedName>
        <fullName evidence="7">MFS transporter</fullName>
    </submittedName>
</protein>
<dbReference type="GO" id="GO:0022857">
    <property type="term" value="F:transmembrane transporter activity"/>
    <property type="evidence" value="ECO:0007669"/>
    <property type="project" value="InterPro"/>
</dbReference>
<dbReference type="Pfam" id="PF07690">
    <property type="entry name" value="MFS_1"/>
    <property type="match status" value="1"/>
</dbReference>
<comment type="subcellular location">
    <subcellularLocation>
        <location evidence="1">Cell membrane</location>
        <topology evidence="1">Multi-pass membrane protein</topology>
    </subcellularLocation>
</comment>
<dbReference type="EMBL" id="WLVL01000016">
    <property type="protein sequence ID" value="MTB71014.1"/>
    <property type="molecule type" value="Genomic_DNA"/>
</dbReference>
<dbReference type="Gene3D" id="1.20.1250.20">
    <property type="entry name" value="MFS general substrate transporter like domains"/>
    <property type="match status" value="1"/>
</dbReference>
<feature type="transmembrane region" description="Helical" evidence="5">
    <location>
        <begin position="171"/>
        <end position="189"/>
    </location>
</feature>
<feature type="domain" description="Major facilitator superfamily (MFS) profile" evidence="6">
    <location>
        <begin position="14"/>
        <end position="397"/>
    </location>
</feature>
<evidence type="ECO:0000259" key="6">
    <source>
        <dbReference type="PROSITE" id="PS50850"/>
    </source>
</evidence>
<dbReference type="PANTHER" id="PTHR23514:SF13">
    <property type="entry name" value="INNER MEMBRANE PROTEIN YBJJ"/>
    <property type="match status" value="1"/>
</dbReference>
<dbReference type="RefSeq" id="WP_154592350.1">
    <property type="nucleotide sequence ID" value="NZ_WLVL01000016.1"/>
</dbReference>
<feature type="transmembrane region" description="Helical" evidence="5">
    <location>
        <begin position="288"/>
        <end position="305"/>
    </location>
</feature>
<keyword evidence="4 5" id="KW-0472">Membrane</keyword>
<dbReference type="SUPFAM" id="SSF103473">
    <property type="entry name" value="MFS general substrate transporter"/>
    <property type="match status" value="1"/>
</dbReference>
<feature type="transmembrane region" description="Helical" evidence="5">
    <location>
        <begin position="370"/>
        <end position="389"/>
    </location>
</feature>
<feature type="transmembrane region" description="Helical" evidence="5">
    <location>
        <begin position="52"/>
        <end position="73"/>
    </location>
</feature>
<keyword evidence="2 5" id="KW-0812">Transmembrane</keyword>
<proteinExistence type="predicted"/>
<dbReference type="PROSITE" id="PS50850">
    <property type="entry name" value="MFS"/>
    <property type="match status" value="1"/>
</dbReference>
<sequence length="397" mass="40854">MTTTTLSPDRVRQAVWAVVAVFAVNGMGYATWASRIPSIKTSLGLEPAQLGALLMCVSAGSLLGLPAAGSITARVGAMRTVLSGLAAFCVGLVILGVGTDVTHSPLVAGAGLFLVGLGIGTWDVSMNIEGAAVEQHLGRAIMPWFHAAFSGGTVVMALVAAGLAWAHVPVWAHLTGVALLWPVLGWLAVRGFLPRDVEASDADAAEEHAGPQSRSAWREPRTLLIGVVVLVAAMTEGTANDWVSVALVEGYHLPQWAGILGFATFLTAMTVGRLIGTSALDRYGRVPVLRVLFVLAAIGSLLVVFGGPVLAYVGAAVWGIGASLGFPVGMSAASDDPRRAAVRVSVVSTIGYLAFLAGPPFLGFLGNHVGVLHSLLLVGGLAVIALLLAPATREQRA</sequence>
<keyword evidence="3 5" id="KW-1133">Transmembrane helix</keyword>
<comment type="caution">
    <text evidence="7">The sequence shown here is derived from an EMBL/GenBank/DDBJ whole genome shotgun (WGS) entry which is preliminary data.</text>
</comment>
<evidence type="ECO:0000256" key="4">
    <source>
        <dbReference type="ARBA" id="ARBA00023136"/>
    </source>
</evidence>
<evidence type="ECO:0000256" key="2">
    <source>
        <dbReference type="ARBA" id="ARBA00022692"/>
    </source>
</evidence>
<evidence type="ECO:0000256" key="3">
    <source>
        <dbReference type="ARBA" id="ARBA00022989"/>
    </source>
</evidence>
<feature type="transmembrane region" description="Helical" evidence="5">
    <location>
        <begin position="80"/>
        <end position="99"/>
    </location>
</feature>
<dbReference type="AlphaFoldDB" id="A0A6I3I4A3"/>
<name>A0A6I3I4A3_9MICO</name>
<evidence type="ECO:0000313" key="8">
    <source>
        <dbReference type="Proteomes" id="UP000431092"/>
    </source>
</evidence>
<organism evidence="7 8">
    <name type="scientific">Arsenicicoccus cauae</name>
    <dbReference type="NCBI Taxonomy" id="2663847"/>
    <lineage>
        <taxon>Bacteria</taxon>
        <taxon>Bacillati</taxon>
        <taxon>Actinomycetota</taxon>
        <taxon>Actinomycetes</taxon>
        <taxon>Micrococcales</taxon>
        <taxon>Intrasporangiaceae</taxon>
        <taxon>Arsenicicoccus</taxon>
    </lineage>
</organism>
<feature type="transmembrane region" description="Helical" evidence="5">
    <location>
        <begin position="223"/>
        <end position="243"/>
    </location>
</feature>
<dbReference type="Proteomes" id="UP000431092">
    <property type="component" value="Unassembled WGS sequence"/>
</dbReference>
<accession>A0A6I3I4A3</accession>
<feature type="transmembrane region" description="Helical" evidence="5">
    <location>
        <begin position="311"/>
        <end position="333"/>
    </location>
</feature>
<feature type="transmembrane region" description="Helical" evidence="5">
    <location>
        <begin position="340"/>
        <end position="358"/>
    </location>
</feature>
<feature type="transmembrane region" description="Helical" evidence="5">
    <location>
        <begin position="105"/>
        <end position="124"/>
    </location>
</feature>
<reference evidence="7 8" key="1">
    <citation type="submission" date="2019-11" db="EMBL/GenBank/DDBJ databases">
        <title>Whole genome sequencing identifies a novel species of the genus Arsenicicoccus isolated from human blood.</title>
        <authorList>
            <person name="Jeong J.H."/>
            <person name="Kweon O.J."/>
            <person name="Kim H.R."/>
            <person name="Kim T.-H."/>
            <person name="Ha S.-M."/>
            <person name="Lee M.-K."/>
        </authorList>
    </citation>
    <scope>NUCLEOTIDE SEQUENCE [LARGE SCALE GENOMIC DNA]</scope>
    <source>
        <strain evidence="7 8">MKL-02</strain>
    </source>
</reference>
<feature type="transmembrane region" description="Helical" evidence="5">
    <location>
        <begin position="255"/>
        <end position="276"/>
    </location>
</feature>
<evidence type="ECO:0000313" key="7">
    <source>
        <dbReference type="EMBL" id="MTB71014.1"/>
    </source>
</evidence>
<dbReference type="PANTHER" id="PTHR23514">
    <property type="entry name" value="BYPASS OF STOP CODON PROTEIN 6"/>
    <property type="match status" value="1"/>
</dbReference>
<gene>
    <name evidence="7" type="ORF">GGG17_03305</name>
</gene>
<dbReference type="InterPro" id="IPR051788">
    <property type="entry name" value="MFS_Transporter"/>
</dbReference>
<dbReference type="InterPro" id="IPR036259">
    <property type="entry name" value="MFS_trans_sf"/>
</dbReference>
<dbReference type="InterPro" id="IPR020846">
    <property type="entry name" value="MFS_dom"/>
</dbReference>
<dbReference type="CDD" id="cd17393">
    <property type="entry name" value="MFS_MosC_like"/>
    <property type="match status" value="1"/>
</dbReference>